<dbReference type="Proteomes" id="UP000694542">
    <property type="component" value="Chromosome 18"/>
</dbReference>
<evidence type="ECO:0000256" key="9">
    <source>
        <dbReference type="ARBA" id="ARBA00022723"/>
    </source>
</evidence>
<reference evidence="23" key="3">
    <citation type="submission" date="2025-05" db="UniProtKB">
        <authorList>
            <consortium name="Ensembl"/>
        </authorList>
    </citation>
    <scope>IDENTIFICATION</scope>
</reference>
<evidence type="ECO:0000256" key="4">
    <source>
        <dbReference type="ARBA" id="ARBA00008539"/>
    </source>
</evidence>
<evidence type="ECO:0000256" key="19">
    <source>
        <dbReference type="ARBA" id="ARBA00033291"/>
    </source>
</evidence>
<keyword evidence="13 21" id="KW-0472">Membrane</keyword>
<comment type="cofactor">
    <cofactor evidence="1">
        <name>Mn(2+)</name>
        <dbReference type="ChEBI" id="CHEBI:29035"/>
    </cofactor>
</comment>
<evidence type="ECO:0000256" key="14">
    <source>
        <dbReference type="ARBA" id="ARBA00023180"/>
    </source>
</evidence>
<comment type="subcellular location">
    <subcellularLocation>
        <location evidence="2">Golgi apparatus membrane</location>
        <topology evidence="2">Single-pass type II membrane protein</topology>
    </subcellularLocation>
</comment>
<dbReference type="GO" id="GO:0046872">
    <property type="term" value="F:metal ion binding"/>
    <property type="evidence" value="ECO:0007669"/>
    <property type="project" value="UniProtKB-KW"/>
</dbReference>
<evidence type="ECO:0000256" key="12">
    <source>
        <dbReference type="ARBA" id="ARBA00023034"/>
    </source>
</evidence>
<evidence type="ECO:0000256" key="17">
    <source>
        <dbReference type="ARBA" id="ARBA00032175"/>
    </source>
</evidence>
<protein>
    <recommendedName>
        <fullName evidence="5">Beta-1,4-glucuronyltransferase 1</fullName>
    </recommendedName>
    <alternativeName>
        <fullName evidence="16">I-beta-1,3-N-acetylglucosaminyltransferase</fullName>
    </alternativeName>
    <alternativeName>
        <fullName evidence="19">N-acetyllactosaminide beta-1,3-N-acetylglucosaminyltransferase</fullName>
    </alternativeName>
    <alternativeName>
        <fullName evidence="17">Poly-N-acetyllactosamine extension enzyme</fullName>
    </alternativeName>
    <alternativeName>
        <fullName evidence="18">UDP-GlcNAc:betaGal beta-1,3-N-acetylglucosaminyltransferase 1</fullName>
    </alternativeName>
</protein>
<evidence type="ECO:0000256" key="18">
    <source>
        <dbReference type="ARBA" id="ARBA00032181"/>
    </source>
</evidence>
<dbReference type="GO" id="GO:0000139">
    <property type="term" value="C:Golgi membrane"/>
    <property type="evidence" value="ECO:0007669"/>
    <property type="project" value="UniProtKB-SubCell"/>
</dbReference>
<keyword evidence="8 21" id="KW-0812">Transmembrane</keyword>
<evidence type="ECO:0000313" key="23">
    <source>
        <dbReference type="Ensembl" id="ENSCAFP00040021060.1"/>
    </source>
</evidence>
<evidence type="ECO:0000256" key="13">
    <source>
        <dbReference type="ARBA" id="ARBA00023136"/>
    </source>
</evidence>
<evidence type="ECO:0000256" key="21">
    <source>
        <dbReference type="SAM" id="Phobius"/>
    </source>
</evidence>
<evidence type="ECO:0000313" key="24">
    <source>
        <dbReference type="Proteomes" id="UP000002254"/>
    </source>
</evidence>
<dbReference type="Ensembl" id="ENSCAFT00040024240.1">
    <property type="protein sequence ID" value="ENSCAFP00040021060.1"/>
    <property type="gene ID" value="ENSCAFG00040013117.1"/>
</dbReference>
<evidence type="ECO:0000256" key="3">
    <source>
        <dbReference type="ARBA" id="ARBA00004922"/>
    </source>
</evidence>
<sequence length="632" mass="70117">MGFEPTRAKHNGLAVHRLNHSATSSHVERPFLHALISHLLRTSGASPHPCFSVGFIEPGGGRGGGKRKGFLCVPSRPPRPRTRIILPPAAPRAPPRLPFPKAGGARRCIRTRWVRGRRTLIGRAGSGSLGTPQALPRALFRVCKARRGAAANAVAPPHAQGASWRAPRPAPTGKLRGARLASARFGCARQAAVNPGLLRLRRLRPGGPCCALGAPRAMQMSYAIRCAFYQLLLAALMLVAMLQLLYLSLLSGLHGQEEQDQYFEFFPPSPRSVDQVKAQLRTALASGGVLDASGDYRVYRGLLKTTMDPNDVILATHASVDNLLHLSGLLERWEGPLSVAVFAATKEEAQLATVLTYALSSHCPDMRARVAMHLVCPSRYEAAVPDPREPGEFALLRSCQEVFDKLARVAQPGINYALGTNVSYPNNLLRNLAREGANYALVIDVDMVPSEGLWRGLREMLDQSKQWAGTALVVPAFEIRRARRMPTNKNELLQLYQVGEVRPFYYGLCTPCQAPTNYSRWVNLPEESLLRPAYVVPWQDPWEPFYVAGGKVPTFDERFRQYGFNRISQACELHVAGFDFEVLNEGFLVHKGFKEALKFHPQKEAENQHNKILYRQFKQELKAKYPDSPRHC</sequence>
<dbReference type="Proteomes" id="UP000002254">
    <property type="component" value="Chromosome 18"/>
</dbReference>
<evidence type="ECO:0000256" key="2">
    <source>
        <dbReference type="ARBA" id="ARBA00004323"/>
    </source>
</evidence>
<evidence type="ECO:0000256" key="10">
    <source>
        <dbReference type="ARBA" id="ARBA00022968"/>
    </source>
</evidence>
<gene>
    <name evidence="22" type="primary">B4GAT1</name>
</gene>
<comment type="pathway">
    <text evidence="3">Protein modification; protein glycosylation.</text>
</comment>
<organism evidence="23 25">
    <name type="scientific">Canis lupus familiaris</name>
    <name type="common">Dog</name>
    <name type="synonym">Canis familiaris</name>
    <dbReference type="NCBI Taxonomy" id="9615"/>
    <lineage>
        <taxon>Eukaryota</taxon>
        <taxon>Metazoa</taxon>
        <taxon>Chordata</taxon>
        <taxon>Craniata</taxon>
        <taxon>Vertebrata</taxon>
        <taxon>Euteleostomi</taxon>
        <taxon>Mammalia</taxon>
        <taxon>Eutheria</taxon>
        <taxon>Laurasiatheria</taxon>
        <taxon>Carnivora</taxon>
        <taxon>Caniformia</taxon>
        <taxon>Canidae</taxon>
        <taxon>Canis</taxon>
    </lineage>
</organism>
<evidence type="ECO:0000256" key="15">
    <source>
        <dbReference type="ARBA" id="ARBA00023211"/>
    </source>
</evidence>
<feature type="transmembrane region" description="Helical" evidence="21">
    <location>
        <begin position="226"/>
        <end position="249"/>
    </location>
</feature>
<accession>A0A8C0SGA3</accession>
<dbReference type="OrthoDB" id="9974378at2759"/>
<proteinExistence type="inferred from homology"/>
<keyword evidence="9" id="KW-0479">Metal-binding</keyword>
<dbReference type="InterPro" id="IPR043189">
    <property type="entry name" value="B4GAT1"/>
</dbReference>
<keyword evidence="11 21" id="KW-1133">Transmembrane helix</keyword>
<comment type="similarity">
    <text evidence="4">Belongs to the glycosyltransferase 49 family.</text>
</comment>
<evidence type="ECO:0000256" key="5">
    <source>
        <dbReference type="ARBA" id="ARBA00017962"/>
    </source>
</evidence>
<keyword evidence="7" id="KW-0808">Transferase</keyword>
<evidence type="ECO:0000256" key="6">
    <source>
        <dbReference type="ARBA" id="ARBA00022676"/>
    </source>
</evidence>
<dbReference type="UniPathway" id="UPA00378"/>
<evidence type="ECO:0000256" key="1">
    <source>
        <dbReference type="ARBA" id="ARBA00001936"/>
    </source>
</evidence>
<reference evidence="22 24" key="1">
    <citation type="journal article" date="2005" name="Nature">
        <title>Genome sequence, comparative analysis and haplotype structure of the domestic dog.</title>
        <authorList>
            <consortium name="Broad Sequencing Platform"/>
            <person name="Lindblad-Toh K."/>
            <person name="Wade C.M."/>
            <person name="Mikkelsen T.S."/>
            <person name="Karlsson E.K."/>
            <person name="Jaffe D.B."/>
            <person name="Kamal M."/>
            <person name="Clamp M."/>
            <person name="Chang J.L."/>
            <person name="Kulbokas E.J. III"/>
            <person name="Zody M.C."/>
            <person name="Mauceli E."/>
            <person name="Xie X."/>
            <person name="Breen M."/>
            <person name="Wayne R.K."/>
            <person name="Ostrander E.A."/>
            <person name="Ponting C.P."/>
            <person name="Galibert F."/>
            <person name="Smith D.R."/>
            <person name="DeJong P.J."/>
            <person name="Kirkness E."/>
            <person name="Alvarez P."/>
            <person name="Biagi T."/>
            <person name="Brockman W."/>
            <person name="Butler J."/>
            <person name="Chin C.W."/>
            <person name="Cook A."/>
            <person name="Cuff J."/>
            <person name="Daly M.J."/>
            <person name="DeCaprio D."/>
            <person name="Gnerre S."/>
            <person name="Grabherr M."/>
            <person name="Kellis M."/>
            <person name="Kleber M."/>
            <person name="Bardeleben C."/>
            <person name="Goodstadt L."/>
            <person name="Heger A."/>
            <person name="Hitte C."/>
            <person name="Kim L."/>
            <person name="Koepfli K.P."/>
            <person name="Parker H.G."/>
            <person name="Pollinger J.P."/>
            <person name="Searle S.M."/>
            <person name="Sutter N.B."/>
            <person name="Thomas R."/>
            <person name="Webber C."/>
            <person name="Baldwin J."/>
            <person name="Abebe A."/>
            <person name="Abouelleil A."/>
            <person name="Aftuck L."/>
            <person name="Ait-Zahra M."/>
            <person name="Aldredge T."/>
            <person name="Allen N."/>
            <person name="An P."/>
            <person name="Anderson S."/>
            <person name="Antoine C."/>
            <person name="Arachchi H."/>
            <person name="Aslam A."/>
            <person name="Ayotte L."/>
            <person name="Bachantsang P."/>
            <person name="Barry A."/>
            <person name="Bayul T."/>
            <person name="Benamara M."/>
            <person name="Berlin A."/>
            <person name="Bessette D."/>
            <person name="Blitshteyn B."/>
            <person name="Bloom T."/>
            <person name="Blye J."/>
            <person name="Boguslavskiy L."/>
            <person name="Bonnet C."/>
            <person name="Boukhgalter B."/>
            <person name="Brown A."/>
            <person name="Cahill P."/>
            <person name="Calixte N."/>
            <person name="Camarata J."/>
            <person name="Cheshatsang Y."/>
            <person name="Chu J."/>
            <person name="Citroen M."/>
            <person name="Collymore A."/>
            <person name="Cooke P."/>
            <person name="Dawoe T."/>
            <person name="Daza R."/>
            <person name="Decktor K."/>
            <person name="DeGray S."/>
            <person name="Dhargay N."/>
            <person name="Dooley K."/>
            <person name="Dooley K."/>
            <person name="Dorje P."/>
            <person name="Dorjee K."/>
            <person name="Dorris L."/>
            <person name="Duffey N."/>
            <person name="Dupes A."/>
            <person name="Egbiremolen O."/>
            <person name="Elong R."/>
            <person name="Falk J."/>
            <person name="Farina A."/>
            <person name="Faro S."/>
            <person name="Ferguson D."/>
            <person name="Ferreira P."/>
            <person name="Fisher S."/>
            <person name="FitzGerald M."/>
            <person name="Foley K."/>
            <person name="Foley C."/>
            <person name="Franke A."/>
            <person name="Friedrich D."/>
            <person name="Gage D."/>
            <person name="Garber M."/>
            <person name="Gearin G."/>
            <person name="Giannoukos G."/>
            <person name="Goode T."/>
            <person name="Goyette A."/>
            <person name="Graham J."/>
            <person name="Grandbois E."/>
            <person name="Gyaltsen K."/>
            <person name="Hafez N."/>
            <person name="Hagopian D."/>
            <person name="Hagos B."/>
            <person name="Hall J."/>
            <person name="Healy C."/>
            <person name="Hegarty R."/>
            <person name="Honan T."/>
            <person name="Horn A."/>
            <person name="Houde N."/>
            <person name="Hughes L."/>
            <person name="Hunnicutt L."/>
            <person name="Husby M."/>
            <person name="Jester B."/>
            <person name="Jones C."/>
            <person name="Kamat A."/>
            <person name="Kanga B."/>
            <person name="Kells C."/>
            <person name="Khazanovich D."/>
            <person name="Kieu A.C."/>
            <person name="Kisner P."/>
            <person name="Kumar M."/>
            <person name="Lance K."/>
            <person name="Landers T."/>
            <person name="Lara M."/>
            <person name="Lee W."/>
            <person name="Leger J.P."/>
            <person name="Lennon N."/>
            <person name="Leuper L."/>
            <person name="LeVine S."/>
            <person name="Liu J."/>
            <person name="Liu X."/>
            <person name="Lokyitsang Y."/>
            <person name="Lokyitsang T."/>
            <person name="Lui A."/>
            <person name="Macdonald J."/>
            <person name="Major J."/>
            <person name="Marabella R."/>
            <person name="Maru K."/>
            <person name="Matthews C."/>
            <person name="McDonough S."/>
            <person name="Mehta T."/>
            <person name="Meldrim J."/>
            <person name="Melnikov A."/>
            <person name="Meneus L."/>
            <person name="Mihalev A."/>
            <person name="Mihova T."/>
            <person name="Miller K."/>
            <person name="Mittelman R."/>
            <person name="Mlenga V."/>
            <person name="Mulrain L."/>
            <person name="Munson G."/>
            <person name="Navidi A."/>
            <person name="Naylor J."/>
            <person name="Nguyen T."/>
            <person name="Nguyen N."/>
            <person name="Nguyen C."/>
            <person name="Nguyen T."/>
            <person name="Nicol R."/>
            <person name="Norbu N."/>
            <person name="Norbu C."/>
            <person name="Novod N."/>
            <person name="Nyima T."/>
            <person name="Olandt P."/>
            <person name="O'Neill B."/>
            <person name="O'Neill K."/>
            <person name="Osman S."/>
            <person name="Oyono L."/>
            <person name="Patti C."/>
            <person name="Perrin D."/>
            <person name="Phunkhang P."/>
            <person name="Pierre F."/>
            <person name="Priest M."/>
            <person name="Rachupka A."/>
            <person name="Raghuraman S."/>
            <person name="Rameau R."/>
            <person name="Ray V."/>
            <person name="Raymond C."/>
            <person name="Rege F."/>
            <person name="Rise C."/>
            <person name="Rogers J."/>
            <person name="Rogov P."/>
            <person name="Sahalie J."/>
            <person name="Settipalli S."/>
            <person name="Sharpe T."/>
            <person name="Shea T."/>
            <person name="Sheehan M."/>
            <person name="Sherpa N."/>
            <person name="Shi J."/>
            <person name="Shih D."/>
            <person name="Sloan J."/>
            <person name="Smith C."/>
            <person name="Sparrow T."/>
            <person name="Stalker J."/>
            <person name="Stange-Thomann N."/>
            <person name="Stavropoulos S."/>
            <person name="Stone C."/>
            <person name="Stone S."/>
            <person name="Sykes S."/>
            <person name="Tchuinga P."/>
            <person name="Tenzing P."/>
            <person name="Tesfaye S."/>
            <person name="Thoulutsang D."/>
            <person name="Thoulutsang Y."/>
            <person name="Topham K."/>
            <person name="Topping I."/>
            <person name="Tsamla T."/>
            <person name="Vassiliev H."/>
            <person name="Venkataraman V."/>
            <person name="Vo A."/>
            <person name="Wangchuk T."/>
            <person name="Wangdi T."/>
            <person name="Weiand M."/>
            <person name="Wilkinson J."/>
            <person name="Wilson A."/>
            <person name="Yadav S."/>
            <person name="Yang S."/>
            <person name="Yang X."/>
            <person name="Young G."/>
            <person name="Yu Q."/>
            <person name="Zainoun J."/>
            <person name="Zembek L."/>
            <person name="Zimmer A."/>
            <person name="Lander E.S."/>
        </authorList>
    </citation>
    <scope>NUCLEOTIDE SEQUENCE [LARGE SCALE GENOMIC DNA]</scope>
    <source>
        <strain evidence="22">Boxer</strain>
    </source>
</reference>
<keyword evidence="15" id="KW-0464">Manganese</keyword>
<evidence type="ECO:0000313" key="22">
    <source>
        <dbReference type="Ensembl" id="ENSCAFP00000018798.4"/>
    </source>
</evidence>
<comment type="catalytic activity">
    <reaction evidence="20">
        <text>3-O-[beta-D-Xyl-(1-&gt;4)-Rib-ol-P-Rib-ol-P-3-beta-D-GalNAc-(1-&gt;3)-beta-D-GlcNAc-(1-&gt;4)-(O-6-P-alpha-D-Man)]-Thr-[protein] + UDP-alpha-D-glucuronate = 3-O-[beta-D-GlcA-(1-&gt;3)-beta-D-Xyl-(1-&gt;4)-Rib-ol-P-Rib-ol-P-3-beta-D-GalNAc-(1-&gt;3)-beta-D-GlcNAc-(1-&gt;4)-(O-6-P-alpha-D-Man)]-Thr-[protein] + UDP + H(+)</text>
        <dbReference type="Rhea" id="RHEA:46860"/>
        <dbReference type="Rhea" id="RHEA-COMP:15023"/>
        <dbReference type="Rhea" id="RHEA-COMP:17482"/>
        <dbReference type="ChEBI" id="CHEBI:15378"/>
        <dbReference type="ChEBI" id="CHEBI:58052"/>
        <dbReference type="ChEBI" id="CHEBI:58223"/>
        <dbReference type="ChEBI" id="CHEBI:142405"/>
        <dbReference type="ChEBI" id="CHEBI:177336"/>
    </reaction>
</comment>
<dbReference type="PANTHER" id="PTHR46420">
    <property type="entry name" value="BETA-1,4-GLUCURONYLTRANSFERASE 1"/>
    <property type="match status" value="1"/>
</dbReference>
<keyword evidence="6" id="KW-0328">Glycosyltransferase</keyword>
<dbReference type="GO" id="GO:0015020">
    <property type="term" value="F:glucuronosyltransferase activity"/>
    <property type="evidence" value="ECO:0007669"/>
    <property type="project" value="InterPro"/>
</dbReference>
<keyword evidence="10" id="KW-0735">Signal-anchor</keyword>
<evidence type="ECO:0000256" key="8">
    <source>
        <dbReference type="ARBA" id="ARBA00022692"/>
    </source>
</evidence>
<dbReference type="AlphaFoldDB" id="A0A8C0SGA3"/>
<name>A0A8C0SGA3_CANLF</name>
<dbReference type="PANTHER" id="PTHR46420:SF1">
    <property type="entry name" value="BETA-1,4-GLUCURONYLTRANSFERASE 1"/>
    <property type="match status" value="1"/>
</dbReference>
<dbReference type="Ensembl" id="ENSCAFT00000020261.5">
    <property type="protein sequence ID" value="ENSCAFP00000018798.4"/>
    <property type="gene ID" value="ENSCAFG00000012776.5"/>
</dbReference>
<evidence type="ECO:0000256" key="11">
    <source>
        <dbReference type="ARBA" id="ARBA00022989"/>
    </source>
</evidence>
<dbReference type="Pfam" id="PF13896">
    <property type="entry name" value="Glyco_transf_49"/>
    <property type="match status" value="1"/>
</dbReference>
<evidence type="ECO:0000256" key="16">
    <source>
        <dbReference type="ARBA" id="ARBA00030723"/>
    </source>
</evidence>
<reference evidence="23" key="2">
    <citation type="submission" date="2018-10" db="EMBL/GenBank/DDBJ databases">
        <title>De novo assembly of a Great Dane genome.</title>
        <authorList>
            <person name="Kidd J.M."/>
            <person name="Pendleton A.L."/>
            <person name="Shen F."/>
            <person name="Emery S."/>
        </authorList>
    </citation>
    <scope>NUCLEOTIDE SEQUENCE [LARGE SCALE GENOMIC DNA]</scope>
    <source>
        <strain evidence="23">Great Dane</strain>
    </source>
</reference>
<keyword evidence="12" id="KW-0333">Golgi apparatus</keyword>
<evidence type="ECO:0000313" key="25">
    <source>
        <dbReference type="Proteomes" id="UP000694542"/>
    </source>
</evidence>
<evidence type="ECO:0000256" key="20">
    <source>
        <dbReference type="ARBA" id="ARBA00047852"/>
    </source>
</evidence>
<evidence type="ECO:0000256" key="7">
    <source>
        <dbReference type="ARBA" id="ARBA00022679"/>
    </source>
</evidence>
<keyword evidence="14" id="KW-0325">Glycoprotein</keyword>